<feature type="compositionally biased region" description="Basic residues" evidence="1">
    <location>
        <begin position="38"/>
        <end position="51"/>
    </location>
</feature>
<evidence type="ECO:0000313" key="3">
    <source>
        <dbReference type="Proteomes" id="UP000735302"/>
    </source>
</evidence>
<feature type="region of interest" description="Disordered" evidence="1">
    <location>
        <begin position="34"/>
        <end position="89"/>
    </location>
</feature>
<dbReference type="Proteomes" id="UP000735302">
    <property type="component" value="Unassembled WGS sequence"/>
</dbReference>
<protein>
    <submittedName>
        <fullName evidence="2">Uncharacterized protein</fullName>
    </submittedName>
</protein>
<sequence>MTKLSQEQSYNGSLAIARFQGMKVQIHSQIMEAQCHKTQQKRPMKSRRHTSRQQSGSGGHNNIHFSVHMTNTTFEKRGANNYQSSQNRA</sequence>
<reference evidence="2 3" key="1">
    <citation type="journal article" date="2021" name="Elife">
        <title>Chloroplast acquisition without the gene transfer in kleptoplastic sea slugs, Plakobranchus ocellatus.</title>
        <authorList>
            <person name="Maeda T."/>
            <person name="Takahashi S."/>
            <person name="Yoshida T."/>
            <person name="Shimamura S."/>
            <person name="Takaki Y."/>
            <person name="Nagai Y."/>
            <person name="Toyoda A."/>
            <person name="Suzuki Y."/>
            <person name="Arimoto A."/>
            <person name="Ishii H."/>
            <person name="Satoh N."/>
            <person name="Nishiyama T."/>
            <person name="Hasebe M."/>
            <person name="Maruyama T."/>
            <person name="Minagawa J."/>
            <person name="Obokata J."/>
            <person name="Shigenobu S."/>
        </authorList>
    </citation>
    <scope>NUCLEOTIDE SEQUENCE [LARGE SCALE GENOMIC DNA]</scope>
</reference>
<dbReference type="AlphaFoldDB" id="A0AAV4DKD6"/>
<proteinExistence type="predicted"/>
<accession>A0AAV4DKD6</accession>
<evidence type="ECO:0000313" key="2">
    <source>
        <dbReference type="EMBL" id="GFO44742.1"/>
    </source>
</evidence>
<gene>
    <name evidence="2" type="ORF">PoB_007124700</name>
</gene>
<evidence type="ECO:0000256" key="1">
    <source>
        <dbReference type="SAM" id="MobiDB-lite"/>
    </source>
</evidence>
<comment type="caution">
    <text evidence="2">The sequence shown here is derived from an EMBL/GenBank/DDBJ whole genome shotgun (WGS) entry which is preliminary data.</text>
</comment>
<name>A0AAV4DKD6_9GAST</name>
<dbReference type="EMBL" id="BLXT01007982">
    <property type="protein sequence ID" value="GFO44742.1"/>
    <property type="molecule type" value="Genomic_DNA"/>
</dbReference>
<feature type="compositionally biased region" description="Polar residues" evidence="1">
    <location>
        <begin position="80"/>
        <end position="89"/>
    </location>
</feature>
<keyword evidence="3" id="KW-1185">Reference proteome</keyword>
<organism evidence="2 3">
    <name type="scientific">Plakobranchus ocellatus</name>
    <dbReference type="NCBI Taxonomy" id="259542"/>
    <lineage>
        <taxon>Eukaryota</taxon>
        <taxon>Metazoa</taxon>
        <taxon>Spiralia</taxon>
        <taxon>Lophotrochozoa</taxon>
        <taxon>Mollusca</taxon>
        <taxon>Gastropoda</taxon>
        <taxon>Heterobranchia</taxon>
        <taxon>Euthyneura</taxon>
        <taxon>Panpulmonata</taxon>
        <taxon>Sacoglossa</taxon>
        <taxon>Placobranchoidea</taxon>
        <taxon>Plakobranchidae</taxon>
        <taxon>Plakobranchus</taxon>
    </lineage>
</organism>